<reference evidence="1 2" key="1">
    <citation type="submission" date="2022-02" db="EMBL/GenBank/DDBJ databases">
        <title>Study of halophilic communities from a Mexican lake.</title>
        <authorList>
            <person name="Hernandez-Soto L.M."/>
            <person name="Martinez-Abarca F."/>
            <person name="Ramirez-Saad H.C."/>
            <person name="Aguirre-Garrido J.F."/>
        </authorList>
    </citation>
    <scope>NUCLEOTIDE SEQUENCE [LARGE SCALE GENOMIC DNA]</scope>
    <source>
        <strain evidence="1 2">Hjan13</strain>
    </source>
</reference>
<name>A0ABT4IS53_9GAMM</name>
<accession>A0ABT4IS53</accession>
<gene>
    <name evidence="1" type="ORF">L0635_05265</name>
</gene>
<organism evidence="1 2">
    <name type="scientific">Vreelandella janggokensis</name>
    <dbReference type="NCBI Taxonomy" id="370767"/>
    <lineage>
        <taxon>Bacteria</taxon>
        <taxon>Pseudomonadati</taxon>
        <taxon>Pseudomonadota</taxon>
        <taxon>Gammaproteobacteria</taxon>
        <taxon>Oceanospirillales</taxon>
        <taxon>Halomonadaceae</taxon>
        <taxon>Vreelandella</taxon>
    </lineage>
</organism>
<evidence type="ECO:0000313" key="2">
    <source>
        <dbReference type="Proteomes" id="UP001321125"/>
    </source>
</evidence>
<dbReference type="RefSeq" id="WP_268901323.1">
    <property type="nucleotide sequence ID" value="NZ_JAKNQT010000001.1"/>
</dbReference>
<evidence type="ECO:0000313" key="1">
    <source>
        <dbReference type="EMBL" id="MCZ0926492.1"/>
    </source>
</evidence>
<protein>
    <submittedName>
        <fullName evidence="1">Uncharacterized protein</fullName>
    </submittedName>
</protein>
<dbReference type="EMBL" id="JAKNQU010000002">
    <property type="protein sequence ID" value="MCZ0926492.1"/>
    <property type="molecule type" value="Genomic_DNA"/>
</dbReference>
<proteinExistence type="predicted"/>
<keyword evidence="2" id="KW-1185">Reference proteome</keyword>
<sequence>MGEITVIPKQRPAPPDPHEKYFAPRKVARTFLIQQYEDGSFDVIEGDRRVDRLGWDEMLGHVAQLTHRQLGTPLYRMRTPEEELEYEAFIRGYVKRTES</sequence>
<dbReference type="Proteomes" id="UP001321125">
    <property type="component" value="Unassembled WGS sequence"/>
</dbReference>
<comment type="caution">
    <text evidence="1">The sequence shown here is derived from an EMBL/GenBank/DDBJ whole genome shotgun (WGS) entry which is preliminary data.</text>
</comment>